<gene>
    <name evidence="2" type="ORF">V5799_018947</name>
</gene>
<sequence length="98" mass="10266">MSSNEMAALAPFVTLVVGLAVALPMLIILFIAKMYLWTQLTGGANGPQTVTTSVGGGKEEVLARRLADALPAFQNAIGKYVFDGRSVGAPKNVTTKPM</sequence>
<proteinExistence type="predicted"/>
<organism evidence="2 3">
    <name type="scientific">Amblyomma americanum</name>
    <name type="common">Lone star tick</name>
    <dbReference type="NCBI Taxonomy" id="6943"/>
    <lineage>
        <taxon>Eukaryota</taxon>
        <taxon>Metazoa</taxon>
        <taxon>Ecdysozoa</taxon>
        <taxon>Arthropoda</taxon>
        <taxon>Chelicerata</taxon>
        <taxon>Arachnida</taxon>
        <taxon>Acari</taxon>
        <taxon>Parasitiformes</taxon>
        <taxon>Ixodida</taxon>
        <taxon>Ixodoidea</taxon>
        <taxon>Ixodidae</taxon>
        <taxon>Amblyomminae</taxon>
        <taxon>Amblyomma</taxon>
    </lineage>
</organism>
<evidence type="ECO:0000256" key="1">
    <source>
        <dbReference type="SAM" id="Phobius"/>
    </source>
</evidence>
<keyword evidence="1" id="KW-0812">Transmembrane</keyword>
<keyword evidence="1" id="KW-1133">Transmembrane helix</keyword>
<evidence type="ECO:0000313" key="2">
    <source>
        <dbReference type="EMBL" id="KAK8779712.1"/>
    </source>
</evidence>
<dbReference type="EMBL" id="JARKHS020009506">
    <property type="protein sequence ID" value="KAK8779712.1"/>
    <property type="molecule type" value="Genomic_DNA"/>
</dbReference>
<dbReference type="Proteomes" id="UP001321473">
    <property type="component" value="Unassembled WGS sequence"/>
</dbReference>
<protein>
    <submittedName>
        <fullName evidence="2">Uncharacterized protein</fullName>
    </submittedName>
</protein>
<accession>A0AAQ4EYT4</accession>
<keyword evidence="3" id="KW-1185">Reference proteome</keyword>
<dbReference type="AlphaFoldDB" id="A0AAQ4EYT4"/>
<comment type="caution">
    <text evidence="2">The sequence shown here is derived from an EMBL/GenBank/DDBJ whole genome shotgun (WGS) entry which is preliminary data.</text>
</comment>
<feature type="transmembrane region" description="Helical" evidence="1">
    <location>
        <begin position="6"/>
        <end position="32"/>
    </location>
</feature>
<name>A0AAQ4EYT4_AMBAM</name>
<evidence type="ECO:0000313" key="3">
    <source>
        <dbReference type="Proteomes" id="UP001321473"/>
    </source>
</evidence>
<reference evidence="2 3" key="1">
    <citation type="journal article" date="2023" name="Arcadia Sci">
        <title>De novo assembly of a long-read Amblyomma americanum tick genome.</title>
        <authorList>
            <person name="Chou S."/>
            <person name="Poskanzer K.E."/>
            <person name="Rollins M."/>
            <person name="Thuy-Boun P.S."/>
        </authorList>
    </citation>
    <scope>NUCLEOTIDE SEQUENCE [LARGE SCALE GENOMIC DNA]</scope>
    <source>
        <strain evidence="2">F_SG_1</strain>
        <tissue evidence="2">Salivary glands</tissue>
    </source>
</reference>
<keyword evidence="1" id="KW-0472">Membrane</keyword>